<feature type="domain" description="NADH:quinone oxidoreductase/Mrp antiporter transmembrane" evidence="8">
    <location>
        <begin position="187"/>
        <end position="531"/>
    </location>
</feature>
<feature type="transmembrane region" description="Helical" evidence="7">
    <location>
        <begin position="171"/>
        <end position="193"/>
    </location>
</feature>
<dbReference type="PANTHER" id="PTHR22773">
    <property type="entry name" value="NADH DEHYDROGENASE"/>
    <property type="match status" value="1"/>
</dbReference>
<protein>
    <submittedName>
        <fullName evidence="9">NADH dehydrogenase subunit 2</fullName>
    </submittedName>
</protein>
<evidence type="ECO:0000256" key="6">
    <source>
        <dbReference type="ARBA" id="ARBA00023136"/>
    </source>
</evidence>
<geneLocation type="mitochondrion" evidence="9"/>
<dbReference type="Pfam" id="PF00361">
    <property type="entry name" value="Proton_antipo_M"/>
    <property type="match status" value="1"/>
</dbReference>
<keyword evidence="5" id="KW-0520">NAD</keyword>
<organism evidence="9">
    <name type="scientific">Pseudopediastrum integrum</name>
    <dbReference type="NCBI Taxonomy" id="271402"/>
    <lineage>
        <taxon>Eukaryota</taxon>
        <taxon>Viridiplantae</taxon>
        <taxon>Chlorophyta</taxon>
        <taxon>core chlorophytes</taxon>
        <taxon>Chlorophyceae</taxon>
        <taxon>CS clade</taxon>
        <taxon>Sphaeropleales</taxon>
        <taxon>Hydrodictyaceae</taxon>
        <taxon>Pseudopediastrum</taxon>
    </lineage>
</organism>
<evidence type="ECO:0000313" key="9">
    <source>
        <dbReference type="EMBL" id="AWV56981.1"/>
    </source>
</evidence>
<keyword evidence="2 7" id="KW-0812">Transmembrane</keyword>
<evidence type="ECO:0000256" key="1">
    <source>
        <dbReference type="ARBA" id="ARBA00004141"/>
    </source>
</evidence>
<feature type="transmembrane region" description="Helical" evidence="7">
    <location>
        <begin position="483"/>
        <end position="512"/>
    </location>
</feature>
<dbReference type="GO" id="GO:0016020">
    <property type="term" value="C:membrane"/>
    <property type="evidence" value="ECO:0007669"/>
    <property type="project" value="UniProtKB-SubCell"/>
</dbReference>
<feature type="transmembrane region" description="Helical" evidence="7">
    <location>
        <begin position="199"/>
        <end position="218"/>
    </location>
</feature>
<reference evidence="9" key="1">
    <citation type="submission" date="2017-06" db="EMBL/GenBank/DDBJ databases">
        <title>Phylogenomics of Hydrodictyaceae.</title>
        <authorList>
            <person name="McManus H.A."/>
            <person name="Fucikova K."/>
            <person name="Lewis L.A."/>
            <person name="Lewis P.O."/>
            <person name="Karol K.G."/>
        </authorList>
    </citation>
    <scope>NUCLEOTIDE SEQUENCE</scope>
</reference>
<sequence>MTLDLIVWVPEAFVLICLLVLLWYGSGTSVSPVIEGIYYLDTKNTTSPYKVVNSTEENPIKNLGVELAAMHGNAALSYGPALAPLTTVLNIRLAGPLHISSHLNSWAITVCLLMALLVWYTPLQSLQAGGLFLRDLFVTEVLTFVWIFSIFCLLTSHSWQKSSGIIHLEYTYLVLFFLLGVHLLIMSADLISLYGSLELQSFSVVVLCSLNYGSAYLIEAAMKYFLLSAFSSSLLLLGIGLIYWQTGLTRLSTLQELLTWSYGPELAPNTTNSTGAIYESLNTNTAEMLRMAAENTGGNFTAVLDISIWLGLWLIGLALLWKLALAPLHMWAADVYMGAWSSVTLLVSTLPKIAVLCFWAHYFGPLWSAAFGSAILFFSGMSLIIGGILPLAQSMFKRLLLFSSVGHMGLLLMPFALTSASYALSALWAHLYFYVLTSLVVWALIQWPFNRPSTLGYSTFYRLSGPQYIWDLVSLNRTSPAALLAWAVLMLSLAGLPPAAGFLGKLFLFWASLSSDQYLLVLLALISTLLSSVYYLRVLVVSFVYNKGYWGSYAPFYSISAYIVVVGCTILVLSLWYLAPLVILSHLLALAS</sequence>
<evidence type="ECO:0000256" key="4">
    <source>
        <dbReference type="ARBA" id="ARBA00022989"/>
    </source>
</evidence>
<evidence type="ECO:0000256" key="3">
    <source>
        <dbReference type="ARBA" id="ARBA00022967"/>
    </source>
</evidence>
<feature type="transmembrane region" description="Helical" evidence="7">
    <location>
        <begin position="367"/>
        <end position="392"/>
    </location>
</feature>
<feature type="transmembrane region" description="Helical" evidence="7">
    <location>
        <begin position="337"/>
        <end position="361"/>
    </location>
</feature>
<evidence type="ECO:0000256" key="5">
    <source>
        <dbReference type="ARBA" id="ARBA00023027"/>
    </source>
</evidence>
<dbReference type="EMBL" id="MF287861">
    <property type="protein sequence ID" value="AWV56981.1"/>
    <property type="molecule type" value="Genomic_DNA"/>
</dbReference>
<feature type="transmembrane region" description="Helical" evidence="7">
    <location>
        <begin position="141"/>
        <end position="159"/>
    </location>
</feature>
<keyword evidence="9" id="KW-0496">Mitochondrion</keyword>
<feature type="transmembrane region" description="Helical" evidence="7">
    <location>
        <begin position="103"/>
        <end position="121"/>
    </location>
</feature>
<feature type="transmembrane region" description="Helical" evidence="7">
    <location>
        <begin position="518"/>
        <end position="544"/>
    </location>
</feature>
<keyword evidence="3" id="KW-1278">Translocase</keyword>
<evidence type="ECO:0000256" key="7">
    <source>
        <dbReference type="SAM" id="Phobius"/>
    </source>
</evidence>
<feature type="transmembrane region" description="Helical" evidence="7">
    <location>
        <begin position="306"/>
        <end position="325"/>
    </location>
</feature>
<accession>A0A2Z4EL35</accession>
<keyword evidence="6 7" id="KW-0472">Membrane</keyword>
<comment type="subcellular location">
    <subcellularLocation>
        <location evidence="1">Membrane</location>
        <topology evidence="1">Multi-pass membrane protein</topology>
    </subcellularLocation>
</comment>
<feature type="transmembrane region" description="Helical" evidence="7">
    <location>
        <begin position="399"/>
        <end position="417"/>
    </location>
</feature>
<feature type="transmembrane region" description="Helical" evidence="7">
    <location>
        <begin position="225"/>
        <end position="244"/>
    </location>
</feature>
<evidence type="ECO:0000259" key="8">
    <source>
        <dbReference type="Pfam" id="PF00361"/>
    </source>
</evidence>
<proteinExistence type="predicted"/>
<name>A0A2Z4EL35_9CHLO</name>
<feature type="transmembrane region" description="Helical" evidence="7">
    <location>
        <begin position="6"/>
        <end position="24"/>
    </location>
</feature>
<feature type="transmembrane region" description="Helical" evidence="7">
    <location>
        <begin position="423"/>
        <end position="445"/>
    </location>
</feature>
<evidence type="ECO:0000256" key="2">
    <source>
        <dbReference type="ARBA" id="ARBA00022692"/>
    </source>
</evidence>
<keyword evidence="4 7" id="KW-1133">Transmembrane helix</keyword>
<dbReference type="AlphaFoldDB" id="A0A2Z4EL35"/>
<dbReference type="InterPro" id="IPR001750">
    <property type="entry name" value="ND/Mrp_TM"/>
</dbReference>
<feature type="transmembrane region" description="Helical" evidence="7">
    <location>
        <begin position="556"/>
        <end position="579"/>
    </location>
</feature>